<dbReference type="Gene3D" id="3.40.50.1820">
    <property type="entry name" value="alpha/beta hydrolase"/>
    <property type="match status" value="1"/>
</dbReference>
<organism evidence="5">
    <name type="scientific">Methyloraptor flagellatus</name>
    <dbReference type="NCBI Taxonomy" id="3162530"/>
    <lineage>
        <taxon>Bacteria</taxon>
        <taxon>Pseudomonadati</taxon>
        <taxon>Pseudomonadota</taxon>
        <taxon>Alphaproteobacteria</taxon>
        <taxon>Hyphomicrobiales</taxon>
        <taxon>Ancalomicrobiaceae</taxon>
        <taxon>Methyloraptor</taxon>
    </lineage>
</organism>
<feature type="domain" description="Poly-beta-hydroxybutyrate polymerase N-terminal" evidence="3">
    <location>
        <begin position="77"/>
        <end position="245"/>
    </location>
</feature>
<dbReference type="InterPro" id="IPR029058">
    <property type="entry name" value="AB_hydrolase_fold"/>
</dbReference>
<dbReference type="KEGG" id="mflg:ABS361_11780"/>
<sequence>MVDRATHAAIARVTQGLSPSALTLAYLDWALHLSASPGKAATLVESALRKSAEFARYATECFSGVNGETFCLEPAPNDSRFRAEDWHKPPFNVFAQGFLMAEQWWREATTDVRGVTAHHERVVEFAARQLLDMLSPSNFALTNPEVIQATAQQGGANLLRGAINAAAEISRSLAKQPAEGAEAFVPGETVAVTEGEVVFRNRLIELIQYTPKTGKVRPEPVLIVPAWIMKYYILDLSPQNSLVRHLVDQGFTVFMISWKNPDENDRDLGLEDYRKLGPETALQVIDAILPGRPVHAVGYCLGGTLMSIEAAALARRAPDRLASLTLLAAQTDFHEAGELMLFIDESQLTFLEDMMWERGYLDTKQMAGAFQMLRSQDLVWSRMVREFLLGEKQKLNDLLAWNADATRMPYRMHAEYLKGLFLDNDLAEGRYRVDGVAVAIEDIACPIFAVGTETDHVAPWRSVHKINLIGDTEVTFALTTGGHNAGIVSEPGHRHRSYRLATKRAADPYLAPDEWHAKAAVQEGSWWLAWFDWLGARSGAPVAPPAMGAADKGLHPLGPAPGAYVLQP</sequence>
<dbReference type="Pfam" id="PF12551">
    <property type="entry name" value="PHBC_N"/>
    <property type="match status" value="1"/>
</dbReference>
<dbReference type="InterPro" id="IPR010941">
    <property type="entry name" value="PhaC_N"/>
</dbReference>
<gene>
    <name evidence="5" type="ORF">ABS361_11780</name>
</gene>
<dbReference type="InterPro" id="IPR022211">
    <property type="entry name" value="PHBC_N"/>
</dbReference>
<dbReference type="PANTHER" id="PTHR36837:SF5">
    <property type="entry name" value="POLY-3-HYDROXYBUTYRATE SYNTHASE"/>
    <property type="match status" value="1"/>
</dbReference>
<feature type="domain" description="Poly-beta-hydroxybutyrate polymerase N-terminal" evidence="4">
    <location>
        <begin position="2"/>
        <end position="39"/>
    </location>
</feature>
<dbReference type="EMBL" id="CP158568">
    <property type="protein sequence ID" value="XBY42802.1"/>
    <property type="molecule type" value="Genomic_DNA"/>
</dbReference>
<evidence type="ECO:0000256" key="2">
    <source>
        <dbReference type="ARBA" id="ARBA00023315"/>
    </source>
</evidence>
<dbReference type="PANTHER" id="PTHR36837">
    <property type="entry name" value="POLY(3-HYDROXYALKANOATE) POLYMERASE SUBUNIT PHAC"/>
    <property type="match status" value="1"/>
</dbReference>
<keyword evidence="5" id="KW-0378">Hydrolase</keyword>
<dbReference type="GO" id="GO:0042619">
    <property type="term" value="P:poly-hydroxybutyrate biosynthetic process"/>
    <property type="evidence" value="ECO:0007669"/>
    <property type="project" value="InterPro"/>
</dbReference>
<dbReference type="GO" id="GO:0016746">
    <property type="term" value="F:acyltransferase activity"/>
    <property type="evidence" value="ECO:0007669"/>
    <property type="project" value="UniProtKB-KW"/>
</dbReference>
<dbReference type="SUPFAM" id="SSF53474">
    <property type="entry name" value="alpha/beta-Hydrolases"/>
    <property type="match status" value="1"/>
</dbReference>
<evidence type="ECO:0000313" key="5">
    <source>
        <dbReference type="EMBL" id="XBY42802.1"/>
    </source>
</evidence>
<evidence type="ECO:0000259" key="3">
    <source>
        <dbReference type="Pfam" id="PF07167"/>
    </source>
</evidence>
<accession>A0AAU7X4X4</accession>
<dbReference type="RefSeq" id="WP_407047904.1">
    <property type="nucleotide sequence ID" value="NZ_CP158568.1"/>
</dbReference>
<keyword evidence="1" id="KW-0808">Transferase</keyword>
<proteinExistence type="predicted"/>
<evidence type="ECO:0000256" key="1">
    <source>
        <dbReference type="ARBA" id="ARBA00022679"/>
    </source>
</evidence>
<reference evidence="5" key="1">
    <citation type="submission" date="2024-06" db="EMBL/GenBank/DDBJ databases">
        <title>Methylostella associata gen. nov., sp. nov., a novel Ancalomicrobiaceae-affiliated facultatively methylotrophic bacteria that feed on methanotrophs of the genus Methylococcus.</title>
        <authorList>
            <person name="Saltykova V."/>
            <person name="Danilova O.V."/>
            <person name="Oshkin I.Y."/>
            <person name="Belova S.E."/>
            <person name="Pimenov N.V."/>
            <person name="Dedysh S.N."/>
        </authorList>
    </citation>
    <scope>NUCLEOTIDE SEQUENCE</scope>
    <source>
        <strain evidence="5">S20</strain>
    </source>
</reference>
<dbReference type="AlphaFoldDB" id="A0AAU7X4X4"/>
<protein>
    <submittedName>
        <fullName evidence="5">Alpha/beta fold hydrolase</fullName>
    </submittedName>
</protein>
<keyword evidence="2" id="KW-0012">Acyltransferase</keyword>
<dbReference type="GO" id="GO:0016787">
    <property type="term" value="F:hydrolase activity"/>
    <property type="evidence" value="ECO:0007669"/>
    <property type="project" value="UniProtKB-KW"/>
</dbReference>
<dbReference type="Pfam" id="PF07167">
    <property type="entry name" value="PhaC_N"/>
    <property type="match status" value="1"/>
</dbReference>
<dbReference type="InterPro" id="IPR051321">
    <property type="entry name" value="PHA/PHB_synthase"/>
</dbReference>
<name>A0AAU7X4X4_9HYPH</name>
<evidence type="ECO:0000259" key="4">
    <source>
        <dbReference type="Pfam" id="PF12551"/>
    </source>
</evidence>